<keyword evidence="10" id="KW-0460">Magnesium</keyword>
<keyword evidence="10" id="KW-0479">Metal-binding</keyword>
<feature type="binding site" evidence="10">
    <location>
        <position position="190"/>
    </location>
    <ligand>
        <name>Mg(2+)</name>
        <dbReference type="ChEBI" id="CHEBI:18420"/>
    </ligand>
</feature>
<evidence type="ECO:0000256" key="7">
    <source>
        <dbReference type="ARBA" id="ARBA00023180"/>
    </source>
</evidence>
<sequence length="337" mass="37459">MRLDRPPRARLRYFSAHLSKTLLLDNFDLNQTIPKERITDPAEQLRHLSTPRANIRLEMLIHEGTFGCVYKGVFRRSDNYDEVIVKTVTEAASAMQAALLVAEGLRLCGLVHANVLAPLAACAEEARRPLLVYCCASHSSNLKKFLTSCRLGTQAAPATREFVDMGAQIACGLAYLHIQRLVHADVAARNCVVDEKLRVKIADNALSRDLFPDDYHCLGDNENRPVKWMAPESLLQNQYTTSSDVWSMGVTLWELATLGAAPLAELDAADVGAFLGGGYRPSQPHNCPDELVYELAFSFRRYGLMSWCWSSAPPTRPTAPQLLAALHDFRQALSTYI</sequence>
<organism evidence="12 13">
    <name type="scientific">Eumeta variegata</name>
    <name type="common">Bagworm moth</name>
    <name type="synonym">Eumeta japonica</name>
    <dbReference type="NCBI Taxonomy" id="151549"/>
    <lineage>
        <taxon>Eukaryota</taxon>
        <taxon>Metazoa</taxon>
        <taxon>Ecdysozoa</taxon>
        <taxon>Arthropoda</taxon>
        <taxon>Hexapoda</taxon>
        <taxon>Insecta</taxon>
        <taxon>Pterygota</taxon>
        <taxon>Neoptera</taxon>
        <taxon>Endopterygota</taxon>
        <taxon>Lepidoptera</taxon>
        <taxon>Glossata</taxon>
        <taxon>Ditrysia</taxon>
        <taxon>Tineoidea</taxon>
        <taxon>Psychidae</taxon>
        <taxon>Oiketicinae</taxon>
        <taxon>Eumeta</taxon>
    </lineage>
</organism>
<keyword evidence="12" id="KW-0418">Kinase</keyword>
<dbReference type="InterPro" id="IPR050122">
    <property type="entry name" value="RTK"/>
</dbReference>
<evidence type="ECO:0000256" key="2">
    <source>
        <dbReference type="ARBA" id="ARBA00022692"/>
    </source>
</evidence>
<name>A0A4C1YEU6_EUMVA</name>
<dbReference type="InterPro" id="IPR000719">
    <property type="entry name" value="Prot_kinase_dom"/>
</dbReference>
<dbReference type="GO" id="GO:0005886">
    <property type="term" value="C:plasma membrane"/>
    <property type="evidence" value="ECO:0007669"/>
    <property type="project" value="UniProtKB-SubCell"/>
</dbReference>
<dbReference type="EMBL" id="BGZK01001176">
    <property type="protein sequence ID" value="GBP73514.1"/>
    <property type="molecule type" value="Genomic_DNA"/>
</dbReference>
<feature type="binding site" evidence="9">
    <location>
        <position position="189"/>
    </location>
    <ligand>
        <name>ATP</name>
        <dbReference type="ChEBI" id="CHEBI:30616"/>
    </ligand>
</feature>
<dbReference type="AlphaFoldDB" id="A0A4C1YEU6"/>
<dbReference type="Pfam" id="PF07714">
    <property type="entry name" value="PK_Tyr_Ser-Thr"/>
    <property type="match status" value="1"/>
</dbReference>
<keyword evidence="4" id="KW-1133">Transmembrane helix</keyword>
<dbReference type="PIRSF" id="PIRSF000654">
    <property type="entry name" value="Integrin-linked_kinase"/>
    <property type="match status" value="1"/>
</dbReference>
<evidence type="ECO:0000256" key="8">
    <source>
        <dbReference type="PIRSR" id="PIRSR000615-1"/>
    </source>
</evidence>
<dbReference type="GO" id="GO:0051897">
    <property type="term" value="P:positive regulation of phosphatidylinositol 3-kinase/protein kinase B signal transduction"/>
    <property type="evidence" value="ECO:0007669"/>
    <property type="project" value="TreeGrafter"/>
</dbReference>
<dbReference type="Gene3D" id="1.10.510.10">
    <property type="entry name" value="Transferase(Phosphotransferase) domain 1"/>
    <property type="match status" value="1"/>
</dbReference>
<dbReference type="GO" id="GO:0004672">
    <property type="term" value="F:protein kinase activity"/>
    <property type="evidence" value="ECO:0007669"/>
    <property type="project" value="InterPro"/>
</dbReference>
<keyword evidence="9" id="KW-0547">Nucleotide-binding</keyword>
<keyword evidence="5" id="KW-0472">Membrane</keyword>
<evidence type="ECO:0000256" key="1">
    <source>
        <dbReference type="ARBA" id="ARBA00004162"/>
    </source>
</evidence>
<comment type="subcellular location">
    <subcellularLocation>
        <location evidence="1">Cell membrane</location>
        <topology evidence="1">Single-pass membrane protein</topology>
    </subcellularLocation>
</comment>
<comment type="caution">
    <text evidence="12">The sequence shown here is derived from an EMBL/GenBank/DDBJ whole genome shotgun (WGS) entry which is preliminary data.</text>
</comment>
<dbReference type="GO" id="GO:0007169">
    <property type="term" value="P:cell surface receptor protein tyrosine kinase signaling pathway"/>
    <property type="evidence" value="ECO:0007669"/>
    <property type="project" value="TreeGrafter"/>
</dbReference>
<keyword evidence="13" id="KW-1185">Reference proteome</keyword>
<dbReference type="PANTHER" id="PTHR24416:SF349">
    <property type="entry name" value="TYROSINE-PROTEIN KINASE RYK"/>
    <property type="match status" value="1"/>
</dbReference>
<dbReference type="InterPro" id="IPR008266">
    <property type="entry name" value="Tyr_kinase_AS"/>
</dbReference>
<dbReference type="Proteomes" id="UP000299102">
    <property type="component" value="Unassembled WGS sequence"/>
</dbReference>
<evidence type="ECO:0000256" key="6">
    <source>
        <dbReference type="ARBA" id="ARBA00023170"/>
    </source>
</evidence>
<keyword evidence="7" id="KW-0325">Glycoprotein</keyword>
<dbReference type="GO" id="GO:0007409">
    <property type="term" value="P:axonogenesis"/>
    <property type="evidence" value="ECO:0007669"/>
    <property type="project" value="TreeGrafter"/>
</dbReference>
<evidence type="ECO:0000259" key="11">
    <source>
        <dbReference type="PROSITE" id="PS50011"/>
    </source>
</evidence>
<evidence type="ECO:0000313" key="13">
    <source>
        <dbReference type="Proteomes" id="UP000299102"/>
    </source>
</evidence>
<dbReference type="OrthoDB" id="535945at2759"/>
<evidence type="ECO:0000256" key="4">
    <source>
        <dbReference type="ARBA" id="ARBA00022989"/>
    </source>
</evidence>
<dbReference type="PANTHER" id="PTHR24416">
    <property type="entry name" value="TYROSINE-PROTEIN KINASE RECEPTOR"/>
    <property type="match status" value="1"/>
</dbReference>
<evidence type="ECO:0000256" key="10">
    <source>
        <dbReference type="PIRSR" id="PIRSR000615-3"/>
    </source>
</evidence>
<dbReference type="InterPro" id="IPR001245">
    <property type="entry name" value="Ser-Thr/Tyr_kinase_cat_dom"/>
</dbReference>
<accession>A0A4C1YEU6</accession>
<evidence type="ECO:0000256" key="5">
    <source>
        <dbReference type="ARBA" id="ARBA00023136"/>
    </source>
</evidence>
<feature type="binding site" evidence="10">
    <location>
        <position position="203"/>
    </location>
    <ligand>
        <name>Mg(2+)</name>
        <dbReference type="ChEBI" id="CHEBI:18420"/>
    </ligand>
</feature>
<proteinExistence type="predicted"/>
<dbReference type="Gene3D" id="3.30.200.20">
    <property type="entry name" value="Phosphorylase Kinase, domain 1"/>
    <property type="match status" value="1"/>
</dbReference>
<evidence type="ECO:0000256" key="3">
    <source>
        <dbReference type="ARBA" id="ARBA00022729"/>
    </source>
</evidence>
<keyword evidence="9" id="KW-0067">ATP-binding</keyword>
<dbReference type="PRINTS" id="PR00109">
    <property type="entry name" value="TYRKINASE"/>
</dbReference>
<dbReference type="GO" id="GO:0010976">
    <property type="term" value="P:positive regulation of neuron projection development"/>
    <property type="evidence" value="ECO:0007669"/>
    <property type="project" value="TreeGrafter"/>
</dbReference>
<evidence type="ECO:0000256" key="9">
    <source>
        <dbReference type="PIRSR" id="PIRSR000615-2"/>
    </source>
</evidence>
<keyword evidence="2" id="KW-0812">Transmembrane</keyword>
<evidence type="ECO:0000313" key="12">
    <source>
        <dbReference type="EMBL" id="GBP73514.1"/>
    </source>
</evidence>
<dbReference type="InterPro" id="IPR011009">
    <property type="entry name" value="Kinase-like_dom_sf"/>
</dbReference>
<keyword evidence="3" id="KW-0732">Signal</keyword>
<keyword evidence="12" id="KW-0808">Transferase</keyword>
<dbReference type="GO" id="GO:0043235">
    <property type="term" value="C:receptor complex"/>
    <property type="evidence" value="ECO:0007669"/>
    <property type="project" value="TreeGrafter"/>
</dbReference>
<feature type="active site" description="Proton acceptor" evidence="8">
    <location>
        <position position="185"/>
    </location>
</feature>
<dbReference type="STRING" id="151549.A0A4C1YEU6"/>
<feature type="domain" description="Protein kinase" evidence="11">
    <location>
        <begin position="55"/>
        <end position="330"/>
    </location>
</feature>
<dbReference type="GO" id="GO:0046872">
    <property type="term" value="F:metal ion binding"/>
    <property type="evidence" value="ECO:0007669"/>
    <property type="project" value="UniProtKB-KW"/>
</dbReference>
<gene>
    <name evidence="12" type="primary">Ryk</name>
    <name evidence="12" type="ORF">EVAR_57409_1</name>
</gene>
<dbReference type="GO" id="GO:0005524">
    <property type="term" value="F:ATP binding"/>
    <property type="evidence" value="ECO:0007669"/>
    <property type="project" value="UniProtKB-KW"/>
</dbReference>
<dbReference type="PROSITE" id="PS00109">
    <property type="entry name" value="PROTEIN_KINASE_TYR"/>
    <property type="match status" value="1"/>
</dbReference>
<keyword evidence="6" id="KW-0675">Receptor</keyword>
<reference evidence="12 13" key="1">
    <citation type="journal article" date="2019" name="Commun. Biol.">
        <title>The bagworm genome reveals a unique fibroin gene that provides high tensile strength.</title>
        <authorList>
            <person name="Kono N."/>
            <person name="Nakamura H."/>
            <person name="Ohtoshi R."/>
            <person name="Tomita M."/>
            <person name="Numata K."/>
            <person name="Arakawa K."/>
        </authorList>
    </citation>
    <scope>NUCLEOTIDE SEQUENCE [LARGE SCALE GENOMIC DNA]</scope>
</reference>
<protein>
    <submittedName>
        <fullName evidence="12">Tyrosine-protein kinase RYK</fullName>
    </submittedName>
</protein>
<dbReference type="SUPFAM" id="SSF56112">
    <property type="entry name" value="Protein kinase-like (PK-like)"/>
    <property type="match status" value="1"/>
</dbReference>
<dbReference type="PROSITE" id="PS50011">
    <property type="entry name" value="PROTEIN_KINASE_DOM"/>
    <property type="match status" value="1"/>
</dbReference>